<evidence type="ECO:0000259" key="2">
    <source>
        <dbReference type="Pfam" id="PF07811"/>
    </source>
</evidence>
<proteinExistence type="predicted"/>
<protein>
    <submittedName>
        <fullName evidence="3">Flp pilus assembly protein TadG</fullName>
    </submittedName>
</protein>
<gene>
    <name evidence="3" type="ORF">GGR38_000701</name>
</gene>
<accession>A0A7W6CBZ2</accession>
<keyword evidence="1" id="KW-1133">Transmembrane helix</keyword>
<reference evidence="3 4" key="1">
    <citation type="submission" date="2020-08" db="EMBL/GenBank/DDBJ databases">
        <title>Genomic Encyclopedia of Type Strains, Phase IV (KMG-IV): sequencing the most valuable type-strain genomes for metagenomic binning, comparative biology and taxonomic classification.</title>
        <authorList>
            <person name="Goeker M."/>
        </authorList>
    </citation>
    <scope>NUCLEOTIDE SEQUENCE [LARGE SCALE GENOMIC DNA]</scope>
    <source>
        <strain evidence="3 4">DSM 27057</strain>
    </source>
</reference>
<evidence type="ECO:0000313" key="3">
    <source>
        <dbReference type="EMBL" id="MBB3953774.1"/>
    </source>
</evidence>
<dbReference type="AlphaFoldDB" id="A0A7W6CBZ2"/>
<evidence type="ECO:0000313" key="4">
    <source>
        <dbReference type="Proteomes" id="UP000548867"/>
    </source>
</evidence>
<keyword evidence="1" id="KW-0472">Membrane</keyword>
<dbReference type="Pfam" id="PF07811">
    <property type="entry name" value="TadE"/>
    <property type="match status" value="1"/>
</dbReference>
<name>A0A7W6CBZ2_9SPHN</name>
<sequence length="184" mass="19440">MVWVKLTSHLSGSRLGLRLWHDRAGAAMVEFALVGPAFIALIVAIFQTTFTFIAGQGLETATEASARLLMTGQAQSASYTADQFKTAACATLPPYLSCNNLYIDVTTASSFSSASLAAPTITYDSSGNVSNSFSYTPGSSGAIVVVRFFYLWPTLTGPLGFSLVTTGKSQHLLVATALMKAEGY</sequence>
<dbReference type="RefSeq" id="WP_221226987.1">
    <property type="nucleotide sequence ID" value="NZ_JACIDX010000002.1"/>
</dbReference>
<keyword evidence="4" id="KW-1185">Reference proteome</keyword>
<organism evidence="3 4">
    <name type="scientific">Novosphingobium sediminicola</name>
    <dbReference type="NCBI Taxonomy" id="563162"/>
    <lineage>
        <taxon>Bacteria</taxon>
        <taxon>Pseudomonadati</taxon>
        <taxon>Pseudomonadota</taxon>
        <taxon>Alphaproteobacteria</taxon>
        <taxon>Sphingomonadales</taxon>
        <taxon>Sphingomonadaceae</taxon>
        <taxon>Novosphingobium</taxon>
    </lineage>
</organism>
<dbReference type="EMBL" id="JACIDX010000002">
    <property type="protein sequence ID" value="MBB3953774.1"/>
    <property type="molecule type" value="Genomic_DNA"/>
</dbReference>
<feature type="transmembrane region" description="Helical" evidence="1">
    <location>
        <begin position="24"/>
        <end position="46"/>
    </location>
</feature>
<feature type="domain" description="TadE-like" evidence="2">
    <location>
        <begin position="25"/>
        <end position="67"/>
    </location>
</feature>
<keyword evidence="1" id="KW-0812">Transmembrane</keyword>
<evidence type="ECO:0000256" key="1">
    <source>
        <dbReference type="SAM" id="Phobius"/>
    </source>
</evidence>
<comment type="caution">
    <text evidence="3">The sequence shown here is derived from an EMBL/GenBank/DDBJ whole genome shotgun (WGS) entry which is preliminary data.</text>
</comment>
<dbReference type="Proteomes" id="UP000548867">
    <property type="component" value="Unassembled WGS sequence"/>
</dbReference>
<dbReference type="InterPro" id="IPR012495">
    <property type="entry name" value="TadE-like_dom"/>
</dbReference>